<proteinExistence type="predicted"/>
<dbReference type="GO" id="GO:0005525">
    <property type="term" value="F:GTP binding"/>
    <property type="evidence" value="ECO:0007669"/>
    <property type="project" value="InterPro"/>
</dbReference>
<dbReference type="Gene3D" id="3.40.50.300">
    <property type="entry name" value="P-loop containing nucleotide triphosphate hydrolases"/>
    <property type="match status" value="2"/>
</dbReference>
<keyword evidence="3" id="KW-1185">Reference proteome</keyword>
<sequence>MVHSRIFYNSRLKFSSERKEFKVNMKNFPLENIRNFGIIAHVDHGKSTLSDRLMNLAGHVDFSYEVNRSLVACQGVILLVDANQGVQAQTVANFNLASSHNLEIIPVLNKIDLKNAKPEIVSNQLASLFGFNEKDILQVSAKLGTGIEDVLHSVIEKIPPPHGDINQQFRALQYDSWYSQYQGVICLILVVDGSIQVGDEITSSSSGFSYVVKELDLLLREKGMKEIKKTRTLKNNENQIEINYFFPNLKRTASTGVRHSGVHLCLSTSDSHSVKEAADTVATGK</sequence>
<name>A0A4Y2EUY5_ARAVE</name>
<evidence type="ECO:0000313" key="2">
    <source>
        <dbReference type="EMBL" id="GBM31725.1"/>
    </source>
</evidence>
<dbReference type="GO" id="GO:0003924">
    <property type="term" value="F:GTPase activity"/>
    <property type="evidence" value="ECO:0007669"/>
    <property type="project" value="InterPro"/>
</dbReference>
<evidence type="ECO:0000313" key="3">
    <source>
        <dbReference type="Proteomes" id="UP000499080"/>
    </source>
</evidence>
<dbReference type="OrthoDB" id="1074at2759"/>
<dbReference type="InterPro" id="IPR027417">
    <property type="entry name" value="P-loop_NTPase"/>
</dbReference>
<reference evidence="2 3" key="1">
    <citation type="journal article" date="2019" name="Sci. Rep.">
        <title>Orb-weaving spider Araneus ventricosus genome elucidates the spidroin gene catalogue.</title>
        <authorList>
            <person name="Kono N."/>
            <person name="Nakamura H."/>
            <person name="Ohtoshi R."/>
            <person name="Moran D.A.P."/>
            <person name="Shinohara A."/>
            <person name="Yoshida Y."/>
            <person name="Fujiwara M."/>
            <person name="Mori M."/>
            <person name="Tomita M."/>
            <person name="Arakawa K."/>
        </authorList>
    </citation>
    <scope>NUCLEOTIDE SEQUENCE [LARGE SCALE GENOMIC DNA]</scope>
</reference>
<dbReference type="InterPro" id="IPR009000">
    <property type="entry name" value="Transl_B-barrel_sf"/>
</dbReference>
<dbReference type="GO" id="GO:0005739">
    <property type="term" value="C:mitochondrion"/>
    <property type="evidence" value="ECO:0007669"/>
    <property type="project" value="TreeGrafter"/>
</dbReference>
<accession>A0A4Y2EUY5</accession>
<dbReference type="InterPro" id="IPR000795">
    <property type="entry name" value="T_Tr_GTP-bd_dom"/>
</dbReference>
<dbReference type="EMBL" id="BGPR01000691">
    <property type="protein sequence ID" value="GBM31725.1"/>
    <property type="molecule type" value="Genomic_DNA"/>
</dbReference>
<organism evidence="2 3">
    <name type="scientific">Araneus ventricosus</name>
    <name type="common">Orbweaver spider</name>
    <name type="synonym">Epeira ventricosa</name>
    <dbReference type="NCBI Taxonomy" id="182803"/>
    <lineage>
        <taxon>Eukaryota</taxon>
        <taxon>Metazoa</taxon>
        <taxon>Ecdysozoa</taxon>
        <taxon>Arthropoda</taxon>
        <taxon>Chelicerata</taxon>
        <taxon>Arachnida</taxon>
        <taxon>Araneae</taxon>
        <taxon>Araneomorphae</taxon>
        <taxon>Entelegynae</taxon>
        <taxon>Araneoidea</taxon>
        <taxon>Araneidae</taxon>
        <taxon>Araneus</taxon>
    </lineage>
</organism>
<feature type="domain" description="Tr-type G" evidence="1">
    <location>
        <begin position="1"/>
        <end position="162"/>
    </location>
</feature>
<gene>
    <name evidence="2" type="primary">ISCW003920_1</name>
    <name evidence="2" type="ORF">AVEN_45644_1</name>
</gene>
<evidence type="ECO:0000259" key="1">
    <source>
        <dbReference type="PROSITE" id="PS51722"/>
    </source>
</evidence>
<dbReference type="PROSITE" id="PS51722">
    <property type="entry name" value="G_TR_2"/>
    <property type="match status" value="1"/>
</dbReference>
<dbReference type="GO" id="GO:0097177">
    <property type="term" value="F:mitochondrial ribosome binding"/>
    <property type="evidence" value="ECO:0007669"/>
    <property type="project" value="TreeGrafter"/>
</dbReference>
<dbReference type="PANTHER" id="PTHR43512:SF7">
    <property type="entry name" value="TRANSLATION FACTOR GUF1, MITOCHONDRIAL"/>
    <property type="match status" value="1"/>
</dbReference>
<dbReference type="Proteomes" id="UP000499080">
    <property type="component" value="Unassembled WGS sequence"/>
</dbReference>
<dbReference type="SUPFAM" id="SSF50447">
    <property type="entry name" value="Translation proteins"/>
    <property type="match status" value="1"/>
</dbReference>
<dbReference type="InterPro" id="IPR006297">
    <property type="entry name" value="EF-4"/>
</dbReference>
<dbReference type="PANTHER" id="PTHR43512">
    <property type="entry name" value="TRANSLATION FACTOR GUF1-RELATED"/>
    <property type="match status" value="1"/>
</dbReference>
<dbReference type="GO" id="GO:0045727">
    <property type="term" value="P:positive regulation of translation"/>
    <property type="evidence" value="ECO:0007669"/>
    <property type="project" value="TreeGrafter"/>
</dbReference>
<dbReference type="SUPFAM" id="SSF52540">
    <property type="entry name" value="P-loop containing nucleoside triphosphate hydrolases"/>
    <property type="match status" value="1"/>
</dbReference>
<protein>
    <submittedName>
        <fullName evidence="2">Translation factor GUF1, mitochondrial</fullName>
    </submittedName>
</protein>
<dbReference type="AlphaFoldDB" id="A0A4Y2EUY5"/>
<comment type="caution">
    <text evidence="2">The sequence shown here is derived from an EMBL/GenBank/DDBJ whole genome shotgun (WGS) entry which is preliminary data.</text>
</comment>
<dbReference type="Gene3D" id="2.40.30.10">
    <property type="entry name" value="Translation factors"/>
    <property type="match status" value="1"/>
</dbReference>
<dbReference type="Pfam" id="PF00009">
    <property type="entry name" value="GTP_EFTU"/>
    <property type="match status" value="2"/>
</dbReference>